<dbReference type="RefSeq" id="WP_189135582.1">
    <property type="nucleotide sequence ID" value="NZ_BMMS01000048.1"/>
</dbReference>
<dbReference type="Proteomes" id="UP000641932">
    <property type="component" value="Unassembled WGS sequence"/>
</dbReference>
<dbReference type="GO" id="GO:0006576">
    <property type="term" value="P:biogenic amine metabolic process"/>
    <property type="evidence" value="ECO:0007669"/>
    <property type="project" value="UniProtKB-ARBA"/>
</dbReference>
<gene>
    <name evidence="9" type="ORF">GCM10012280_67130</name>
</gene>
<keyword evidence="2" id="KW-0436">Ligase</keyword>
<evidence type="ECO:0000256" key="1">
    <source>
        <dbReference type="ARBA" id="ARBA00009897"/>
    </source>
</evidence>
<evidence type="ECO:0000256" key="5">
    <source>
        <dbReference type="PROSITE-ProRule" id="PRU01330"/>
    </source>
</evidence>
<dbReference type="GO" id="GO:0006542">
    <property type="term" value="P:glutamine biosynthetic process"/>
    <property type="evidence" value="ECO:0007669"/>
    <property type="project" value="InterPro"/>
</dbReference>
<comment type="similarity">
    <text evidence="1 5 6">Belongs to the glutamine synthetase family.</text>
</comment>
<dbReference type="InterPro" id="IPR008147">
    <property type="entry name" value="Gln_synt_N"/>
</dbReference>
<dbReference type="InterPro" id="IPR036651">
    <property type="entry name" value="Gln_synt_N_sf"/>
</dbReference>
<keyword evidence="3" id="KW-0547">Nucleotide-binding</keyword>
<comment type="caution">
    <text evidence="9">The sequence shown here is derived from an EMBL/GenBank/DDBJ whole genome shotgun (WGS) entry which is preliminary data.</text>
</comment>
<dbReference type="Pfam" id="PF00120">
    <property type="entry name" value="Gln-synt_C"/>
    <property type="match status" value="1"/>
</dbReference>
<evidence type="ECO:0000313" key="9">
    <source>
        <dbReference type="EMBL" id="GGO99817.1"/>
    </source>
</evidence>
<evidence type="ECO:0000256" key="4">
    <source>
        <dbReference type="ARBA" id="ARBA00022840"/>
    </source>
</evidence>
<evidence type="ECO:0000259" key="8">
    <source>
        <dbReference type="PROSITE" id="PS51987"/>
    </source>
</evidence>
<reference evidence="9" key="1">
    <citation type="journal article" date="2014" name="Int. J. Syst. Evol. Microbiol.">
        <title>Complete genome sequence of Corynebacterium casei LMG S-19264T (=DSM 44701T), isolated from a smear-ripened cheese.</title>
        <authorList>
            <consortium name="US DOE Joint Genome Institute (JGI-PGF)"/>
            <person name="Walter F."/>
            <person name="Albersmeier A."/>
            <person name="Kalinowski J."/>
            <person name="Ruckert C."/>
        </authorList>
    </citation>
    <scope>NUCLEOTIDE SEQUENCE</scope>
    <source>
        <strain evidence="9">CGMCC 4.7201</strain>
    </source>
</reference>
<feature type="domain" description="GS catalytic" evidence="8">
    <location>
        <begin position="122"/>
        <end position="453"/>
    </location>
</feature>
<sequence>MTHQGRITLDRLRSLVADGSIDTVVLAMTDMQGRLQGKRIAADYFLTDVLPHAAEACGYLLAVDTEMNTVDGYDISSWETGYGDLVLTPDMSTLRMVPWHPATAMVQCDVTAHDGTPVSVSPRQILRRQLDRLAEHGLSAYAGTELEFIVFRDSYEQAWEKNYQHLVPVNQYNVDYSILGTGRVEPLLRRLRNEMAGAGLTVESAKGECNLGQHEIAFKYDEALITCDDHSVYKTGAKEIAAQEGVSLTFMAKYNEHEGNSCHIHLSLRDKDGAPAMAGAGVHGFSPLMEHFLAGQLACLADFSLLFAPTVNAYKRYVPGSFAPTAIAWGRDNRTCALRVVGHGPSLRFENRVPGGDVNPYLAVAALIAAGLHGLENRLPLEPQFVGNAYASDAPRVPSTLRDAVERFEASPAASHAFGKDVVGHYTNAGRVELAAFDAAVTDWERRRSFERL</sequence>
<feature type="domain" description="GS beta-grasp" evidence="7">
    <location>
        <begin position="19"/>
        <end position="115"/>
    </location>
</feature>
<evidence type="ECO:0000256" key="6">
    <source>
        <dbReference type="RuleBase" id="RU000384"/>
    </source>
</evidence>
<proteinExistence type="inferred from homology"/>
<dbReference type="Gene3D" id="3.30.590.10">
    <property type="entry name" value="Glutamine synthetase/guanido kinase, catalytic domain"/>
    <property type="match status" value="1"/>
</dbReference>
<dbReference type="PANTHER" id="PTHR43785:SF12">
    <property type="entry name" value="TYPE-1 GLUTAMINE SYNTHETASE 2"/>
    <property type="match status" value="1"/>
</dbReference>
<dbReference type="FunFam" id="3.30.590.10:FF:000005">
    <property type="entry name" value="Probable glutamine synthetase"/>
    <property type="match status" value="1"/>
</dbReference>
<protein>
    <submittedName>
        <fullName evidence="9">Glutamine synthetase</fullName>
    </submittedName>
</protein>
<keyword evidence="4" id="KW-0067">ATP-binding</keyword>
<dbReference type="PANTHER" id="PTHR43785">
    <property type="entry name" value="GAMMA-GLUTAMYLPUTRESCINE SYNTHETASE"/>
    <property type="match status" value="1"/>
</dbReference>
<dbReference type="SMART" id="SM01230">
    <property type="entry name" value="Gln-synt_C"/>
    <property type="match status" value="1"/>
</dbReference>
<dbReference type="GO" id="GO:0042402">
    <property type="term" value="P:biogenic amine catabolic process"/>
    <property type="evidence" value="ECO:0007669"/>
    <property type="project" value="UniProtKB-ARBA"/>
</dbReference>
<dbReference type="PROSITE" id="PS51987">
    <property type="entry name" value="GS_CATALYTIC"/>
    <property type="match status" value="1"/>
</dbReference>
<dbReference type="InterPro" id="IPR014746">
    <property type="entry name" value="Gln_synth/guanido_kin_cat_dom"/>
</dbReference>
<reference evidence="9" key="2">
    <citation type="submission" date="2020-09" db="EMBL/GenBank/DDBJ databases">
        <authorList>
            <person name="Sun Q."/>
            <person name="Zhou Y."/>
        </authorList>
    </citation>
    <scope>NUCLEOTIDE SEQUENCE</scope>
    <source>
        <strain evidence="9">CGMCC 4.7201</strain>
    </source>
</reference>
<evidence type="ECO:0000313" key="10">
    <source>
        <dbReference type="Proteomes" id="UP000641932"/>
    </source>
</evidence>
<dbReference type="PROSITE" id="PS51986">
    <property type="entry name" value="GS_BETA_GRASP"/>
    <property type="match status" value="1"/>
</dbReference>
<dbReference type="SUPFAM" id="SSF55931">
    <property type="entry name" value="Glutamine synthetase/guanido kinase"/>
    <property type="match status" value="1"/>
</dbReference>
<dbReference type="SUPFAM" id="SSF54368">
    <property type="entry name" value="Glutamine synthetase, N-terminal domain"/>
    <property type="match status" value="1"/>
</dbReference>
<dbReference type="EMBL" id="BMMS01000048">
    <property type="protein sequence ID" value="GGO99817.1"/>
    <property type="molecule type" value="Genomic_DNA"/>
</dbReference>
<organism evidence="9 10">
    <name type="scientific">Wenjunlia tyrosinilytica</name>
    <dbReference type="NCBI Taxonomy" id="1544741"/>
    <lineage>
        <taxon>Bacteria</taxon>
        <taxon>Bacillati</taxon>
        <taxon>Actinomycetota</taxon>
        <taxon>Actinomycetes</taxon>
        <taxon>Kitasatosporales</taxon>
        <taxon>Streptomycetaceae</taxon>
        <taxon>Wenjunlia</taxon>
    </lineage>
</organism>
<dbReference type="GO" id="GO:0004356">
    <property type="term" value="F:glutamine synthetase activity"/>
    <property type="evidence" value="ECO:0007669"/>
    <property type="project" value="InterPro"/>
</dbReference>
<evidence type="ECO:0000259" key="7">
    <source>
        <dbReference type="PROSITE" id="PS51986"/>
    </source>
</evidence>
<dbReference type="InterPro" id="IPR008146">
    <property type="entry name" value="Gln_synth_cat_dom"/>
</dbReference>
<name>A0A917ZWZ0_9ACTN</name>
<evidence type="ECO:0000256" key="3">
    <source>
        <dbReference type="ARBA" id="ARBA00022741"/>
    </source>
</evidence>
<dbReference type="GO" id="GO:0005524">
    <property type="term" value="F:ATP binding"/>
    <property type="evidence" value="ECO:0007669"/>
    <property type="project" value="UniProtKB-KW"/>
</dbReference>
<dbReference type="Gene3D" id="3.10.20.70">
    <property type="entry name" value="Glutamine synthetase, N-terminal domain"/>
    <property type="match status" value="1"/>
</dbReference>
<keyword evidence="10" id="KW-1185">Reference proteome</keyword>
<dbReference type="AlphaFoldDB" id="A0A917ZWZ0"/>
<evidence type="ECO:0000256" key="2">
    <source>
        <dbReference type="ARBA" id="ARBA00022598"/>
    </source>
</evidence>
<accession>A0A917ZWZ0</accession>